<dbReference type="STRING" id="15368.A0A2K2DQ26"/>
<evidence type="ECO:0000313" key="4">
    <source>
        <dbReference type="Proteomes" id="UP000008810"/>
    </source>
</evidence>
<name>A0A2K2DQ26_BRADI</name>
<protein>
    <recommendedName>
        <fullName evidence="5">DUF4283 domain-containing protein</fullName>
    </recommendedName>
</protein>
<dbReference type="FunCoup" id="A0A2K2DQ26">
    <property type="interactions" value="331"/>
</dbReference>
<feature type="region of interest" description="Disordered" evidence="1">
    <location>
        <begin position="664"/>
        <end position="683"/>
    </location>
</feature>
<sequence length="683" mass="73541">MQGFGAPSTRPEEDTCVIPFSYDINRDMREWETTAAIAWSFNAPRKLDALDVDRAIRVEFHISHADIVVPPHHPEQFLVKFANKAQCDEVLKKGRTTARGLAMRIRPYRPLEHAFAASMAFRVHLCLEKVPAFPWMPRIVERIIGWHCSFDRLDRKSAFMEKTDTLDLWAWTTNPNLIPKVMWVTFMGRSLNERTDEILVTDYRPVALPIVSSYLDTVEDYTAAPLDCGNSSGKAPLFNLRVTNFNCTLGYIDGVSPTAAQVAPPPALRDDADSRARRRRSRGNDHPRSLPCCRDDEDEDQQGRRSPRHGSHDRGSGGNLLAFRRERIRSPRRRDGNDGRHGHHRDSGAPSARRGADAGLQELFDAPAKEIQVGLASHANLSPDLQAGRAEELRELLDRARSYLSRATAAAALLGLAPAPAASPAAWAAPSTSTPRVPPANEAWFDSPLRTAEAPRADASGLPVAFAGLEIAAVPLPATPGTASAATTPTSPGAASLLPMLGAPSLVLSTVEAATATTVSAANVEPSPTASCAVVLQDPGIQRNAAAVAGEVPDDCTLANFFTAIGKPRQPAILPLPTLTSKRAPPPAPPRRSGRVVAKKKGDVSCSAAVQELLARVCGLLDPGAAFDDKSRDAFISMFKTPLSAPVIKAIETLVKQVKKMKTKSATAKGKAAAPKCSTATDD</sequence>
<dbReference type="PANTHER" id="PTHR33087:SF21">
    <property type="entry name" value="OS03G0782100 PROTEIN"/>
    <property type="match status" value="1"/>
</dbReference>
<accession>A0A2K2DQ26</accession>
<evidence type="ECO:0008006" key="5">
    <source>
        <dbReference type="Google" id="ProtNLM"/>
    </source>
</evidence>
<dbReference type="EnsemblPlants" id="PNT76387">
    <property type="protein sequence ID" value="PNT76387"/>
    <property type="gene ID" value="BRADI_1g47666v3"/>
</dbReference>
<dbReference type="InterPro" id="IPR053253">
    <property type="entry name" value="Sex_diff_modulator"/>
</dbReference>
<feature type="compositionally biased region" description="Low complexity" evidence="1">
    <location>
        <begin position="664"/>
        <end position="676"/>
    </location>
</feature>
<reference evidence="2" key="2">
    <citation type="submission" date="2017-06" db="EMBL/GenBank/DDBJ databases">
        <title>WGS assembly of Brachypodium distachyon.</title>
        <authorList>
            <consortium name="The International Brachypodium Initiative"/>
            <person name="Lucas S."/>
            <person name="Harmon-Smith M."/>
            <person name="Lail K."/>
            <person name="Tice H."/>
            <person name="Grimwood J."/>
            <person name="Bruce D."/>
            <person name="Barry K."/>
            <person name="Shu S."/>
            <person name="Lindquist E."/>
            <person name="Wang M."/>
            <person name="Pitluck S."/>
            <person name="Vogel J.P."/>
            <person name="Garvin D.F."/>
            <person name="Mockler T.C."/>
            <person name="Schmutz J."/>
            <person name="Rokhsar D."/>
            <person name="Bevan M.W."/>
        </authorList>
    </citation>
    <scope>NUCLEOTIDE SEQUENCE</scope>
    <source>
        <strain evidence="2">Bd21</strain>
    </source>
</reference>
<dbReference type="Proteomes" id="UP000008810">
    <property type="component" value="Chromosome 1"/>
</dbReference>
<dbReference type="Gramene" id="PNT76387">
    <property type="protein sequence ID" value="PNT76387"/>
    <property type="gene ID" value="BRADI_1g47666v3"/>
</dbReference>
<organism evidence="2">
    <name type="scientific">Brachypodium distachyon</name>
    <name type="common">Purple false brome</name>
    <name type="synonym">Trachynia distachya</name>
    <dbReference type="NCBI Taxonomy" id="15368"/>
    <lineage>
        <taxon>Eukaryota</taxon>
        <taxon>Viridiplantae</taxon>
        <taxon>Streptophyta</taxon>
        <taxon>Embryophyta</taxon>
        <taxon>Tracheophyta</taxon>
        <taxon>Spermatophyta</taxon>
        <taxon>Magnoliopsida</taxon>
        <taxon>Liliopsida</taxon>
        <taxon>Poales</taxon>
        <taxon>Poaceae</taxon>
        <taxon>BOP clade</taxon>
        <taxon>Pooideae</taxon>
        <taxon>Stipodae</taxon>
        <taxon>Brachypodieae</taxon>
        <taxon>Brachypodium</taxon>
    </lineage>
</organism>
<dbReference type="OrthoDB" id="688827at2759"/>
<dbReference type="AlphaFoldDB" id="A0A2K2DQ26"/>
<evidence type="ECO:0000313" key="3">
    <source>
        <dbReference type="EnsemblPlants" id="PNT76387"/>
    </source>
</evidence>
<dbReference type="ExpressionAtlas" id="A0A2K2DQ26">
    <property type="expression patterns" value="baseline and differential"/>
</dbReference>
<evidence type="ECO:0000313" key="2">
    <source>
        <dbReference type="EMBL" id="PNT76387.1"/>
    </source>
</evidence>
<gene>
    <name evidence="2" type="ORF">BRADI_1g47666v3</name>
</gene>
<feature type="region of interest" description="Disordered" evidence="1">
    <location>
        <begin position="256"/>
        <end position="355"/>
    </location>
</feature>
<proteinExistence type="predicted"/>
<dbReference type="InParanoid" id="A0A2K2DQ26"/>
<evidence type="ECO:0000256" key="1">
    <source>
        <dbReference type="SAM" id="MobiDB-lite"/>
    </source>
</evidence>
<feature type="compositionally biased region" description="Basic and acidic residues" evidence="1">
    <location>
        <begin position="323"/>
        <end position="340"/>
    </location>
</feature>
<reference evidence="2 3" key="1">
    <citation type="journal article" date="2010" name="Nature">
        <title>Genome sequencing and analysis of the model grass Brachypodium distachyon.</title>
        <authorList>
            <consortium name="International Brachypodium Initiative"/>
        </authorList>
    </citation>
    <scope>NUCLEOTIDE SEQUENCE [LARGE SCALE GENOMIC DNA]</scope>
    <source>
        <strain evidence="2 3">Bd21</strain>
    </source>
</reference>
<dbReference type="PANTHER" id="PTHR33087">
    <property type="entry name" value="OS07G0539200 PROTEIN"/>
    <property type="match status" value="1"/>
</dbReference>
<keyword evidence="4" id="KW-1185">Reference proteome</keyword>
<reference evidence="3" key="3">
    <citation type="submission" date="2018-08" db="UniProtKB">
        <authorList>
            <consortium name="EnsemblPlants"/>
        </authorList>
    </citation>
    <scope>IDENTIFICATION</scope>
    <source>
        <strain evidence="3">cv. Bd21</strain>
    </source>
</reference>
<dbReference type="EMBL" id="CM000880">
    <property type="protein sequence ID" value="PNT76387.1"/>
    <property type="molecule type" value="Genomic_DNA"/>
</dbReference>